<sequence>MITAQRRPSSLAMTLIGGSVAGQGPSAPNSRGFIYFWPLYTGTPIPLDAWRHRMWLDTWV</sequence>
<keyword evidence="2" id="KW-1185">Reference proteome</keyword>
<protein>
    <submittedName>
        <fullName evidence="1">Uncharacterized protein</fullName>
    </submittedName>
</protein>
<name>A0A160NZP9_STRLU</name>
<dbReference type="EMBL" id="AP017424">
    <property type="protein sequence ID" value="BAU83864.1"/>
    <property type="molecule type" value="Genomic_DNA"/>
</dbReference>
<dbReference type="Proteomes" id="UP000217676">
    <property type="component" value="Chromosome"/>
</dbReference>
<evidence type="ECO:0000313" key="2">
    <source>
        <dbReference type="Proteomes" id="UP000217676"/>
    </source>
</evidence>
<dbReference type="KEGG" id="slau:SLA_2948"/>
<organism evidence="1 2">
    <name type="scientific">Streptomyces laurentii</name>
    <dbReference type="NCBI Taxonomy" id="39478"/>
    <lineage>
        <taxon>Bacteria</taxon>
        <taxon>Bacillati</taxon>
        <taxon>Actinomycetota</taxon>
        <taxon>Actinomycetes</taxon>
        <taxon>Kitasatosporales</taxon>
        <taxon>Streptomycetaceae</taxon>
        <taxon>Streptomyces</taxon>
    </lineage>
</organism>
<reference evidence="1 2" key="1">
    <citation type="journal article" date="2016" name="Genome Announc.">
        <title>Complete Genome Sequence of Thiostrepton-Producing Streptomyces laurentii ATCC 31255.</title>
        <authorList>
            <person name="Doi K."/>
            <person name="Fujino Y."/>
            <person name="Nagayoshi Y."/>
            <person name="Ohshima T."/>
            <person name="Ogata S."/>
        </authorList>
    </citation>
    <scope>NUCLEOTIDE SEQUENCE [LARGE SCALE GENOMIC DNA]</scope>
    <source>
        <strain evidence="1 2">ATCC 31255</strain>
    </source>
</reference>
<evidence type="ECO:0000313" key="1">
    <source>
        <dbReference type="EMBL" id="BAU83864.1"/>
    </source>
</evidence>
<dbReference type="AlphaFoldDB" id="A0A160NZP9"/>
<proteinExistence type="predicted"/>
<gene>
    <name evidence="1" type="ORF">SLA_2948</name>
</gene>
<accession>A0A160NZP9</accession>